<protein>
    <submittedName>
        <fullName evidence="1">Uncharacterized protein</fullName>
    </submittedName>
</protein>
<organism evidence="1 2">
    <name type="scientific">Aphis craccivora</name>
    <name type="common">Cowpea aphid</name>
    <dbReference type="NCBI Taxonomy" id="307492"/>
    <lineage>
        <taxon>Eukaryota</taxon>
        <taxon>Metazoa</taxon>
        <taxon>Ecdysozoa</taxon>
        <taxon>Arthropoda</taxon>
        <taxon>Hexapoda</taxon>
        <taxon>Insecta</taxon>
        <taxon>Pterygota</taxon>
        <taxon>Neoptera</taxon>
        <taxon>Paraneoptera</taxon>
        <taxon>Hemiptera</taxon>
        <taxon>Sternorrhyncha</taxon>
        <taxon>Aphidomorpha</taxon>
        <taxon>Aphidoidea</taxon>
        <taxon>Aphididae</taxon>
        <taxon>Aphidini</taxon>
        <taxon>Aphis</taxon>
        <taxon>Aphis</taxon>
    </lineage>
</organism>
<name>A0A6G0Y5E8_APHCR</name>
<gene>
    <name evidence="1" type="ORF">FWK35_00013580</name>
</gene>
<keyword evidence="2" id="KW-1185">Reference proteome</keyword>
<sequence length="220" mass="25706">MIETSTIKLKKNPETQKKLIIYYIYSYTQILDFLKIDKQLNDMLLIISHFIPYKVYGCKGLTLKARKSSKRLDMCGALTLDIILPVTILNSGLNKEVYVRLSSKSVFLKNINETNTANLPKLQQIIVLSSKTKVGIYQFSEFFIVKKCLKSGAQDLITDRRESELKKSVITYEELFIKFSTQKKSKYFENYKHKNLMIFQLQNYLQILVFSKDLSNLNIW</sequence>
<accession>A0A6G0Y5E8</accession>
<dbReference type="AlphaFoldDB" id="A0A6G0Y5E8"/>
<reference evidence="1 2" key="1">
    <citation type="submission" date="2019-08" db="EMBL/GenBank/DDBJ databases">
        <title>Whole genome of Aphis craccivora.</title>
        <authorList>
            <person name="Voronova N.V."/>
            <person name="Shulinski R.S."/>
            <person name="Bandarenka Y.V."/>
            <person name="Zhorov D.G."/>
            <person name="Warner D."/>
        </authorList>
    </citation>
    <scope>NUCLEOTIDE SEQUENCE [LARGE SCALE GENOMIC DNA]</scope>
    <source>
        <strain evidence="1">180601</strain>
        <tissue evidence="1">Whole Body</tissue>
    </source>
</reference>
<dbReference type="EMBL" id="VUJU01006029">
    <property type="protein sequence ID" value="KAF0749622.1"/>
    <property type="molecule type" value="Genomic_DNA"/>
</dbReference>
<proteinExistence type="predicted"/>
<evidence type="ECO:0000313" key="2">
    <source>
        <dbReference type="Proteomes" id="UP000478052"/>
    </source>
</evidence>
<evidence type="ECO:0000313" key="1">
    <source>
        <dbReference type="EMBL" id="KAF0749622.1"/>
    </source>
</evidence>
<comment type="caution">
    <text evidence="1">The sequence shown here is derived from an EMBL/GenBank/DDBJ whole genome shotgun (WGS) entry which is preliminary data.</text>
</comment>
<dbReference type="Proteomes" id="UP000478052">
    <property type="component" value="Unassembled WGS sequence"/>
</dbReference>